<evidence type="ECO:0000256" key="8">
    <source>
        <dbReference type="SAM" id="Phobius"/>
    </source>
</evidence>
<feature type="transmembrane region" description="Helical" evidence="8">
    <location>
        <begin position="384"/>
        <end position="406"/>
    </location>
</feature>
<feature type="transmembrane region" description="Helical" evidence="8">
    <location>
        <begin position="177"/>
        <end position="197"/>
    </location>
</feature>
<feature type="transmembrane region" description="Helical" evidence="8">
    <location>
        <begin position="248"/>
        <end position="266"/>
    </location>
</feature>
<dbReference type="PANTHER" id="PTHR45649:SF6">
    <property type="entry name" value="GABA-SPECIFIC PERMEASE"/>
    <property type="match status" value="1"/>
</dbReference>
<feature type="transmembrane region" description="Helical" evidence="8">
    <location>
        <begin position="95"/>
        <end position="115"/>
    </location>
</feature>
<feature type="compositionally biased region" description="Polar residues" evidence="7">
    <location>
        <begin position="1"/>
        <end position="12"/>
    </location>
</feature>
<keyword evidence="10" id="KW-1185">Reference proteome</keyword>
<dbReference type="GO" id="GO:0015101">
    <property type="term" value="F:organic cation transmembrane transporter activity"/>
    <property type="evidence" value="ECO:0007669"/>
    <property type="project" value="UniProtKB-ARBA"/>
</dbReference>
<evidence type="ECO:0000256" key="4">
    <source>
        <dbReference type="ARBA" id="ARBA00022989"/>
    </source>
</evidence>
<feature type="transmembrane region" description="Helical" evidence="8">
    <location>
        <begin position="463"/>
        <end position="484"/>
    </location>
</feature>
<accession>A0A1G4J1A9</accession>
<evidence type="ECO:0000313" key="10">
    <source>
        <dbReference type="Proteomes" id="UP000191024"/>
    </source>
</evidence>
<feature type="transmembrane region" description="Helical" evidence="8">
    <location>
        <begin position="535"/>
        <end position="555"/>
    </location>
</feature>
<feature type="region of interest" description="Disordered" evidence="7">
    <location>
        <begin position="1"/>
        <end position="28"/>
    </location>
</feature>
<gene>
    <name evidence="9" type="ORF">LAMI_0C02938G</name>
</gene>
<evidence type="ECO:0000256" key="5">
    <source>
        <dbReference type="ARBA" id="ARBA00023136"/>
    </source>
</evidence>
<evidence type="ECO:0000256" key="7">
    <source>
        <dbReference type="SAM" id="MobiDB-lite"/>
    </source>
</evidence>
<protein>
    <submittedName>
        <fullName evidence="9">LAMI_0C02938g1_1</fullName>
    </submittedName>
</protein>
<dbReference type="PIRSF" id="PIRSF006060">
    <property type="entry name" value="AA_transporter"/>
    <property type="match status" value="1"/>
</dbReference>
<dbReference type="Proteomes" id="UP000191024">
    <property type="component" value="Chromosome C"/>
</dbReference>
<dbReference type="PANTHER" id="PTHR45649">
    <property type="entry name" value="AMINO-ACID PERMEASE BAT1"/>
    <property type="match status" value="1"/>
</dbReference>
<keyword evidence="5 8" id="KW-0472">Membrane</keyword>
<dbReference type="OrthoDB" id="4476201at2759"/>
<keyword evidence="2" id="KW-0813">Transport</keyword>
<name>A0A1G4J1A9_9SACH</name>
<evidence type="ECO:0000256" key="1">
    <source>
        <dbReference type="ARBA" id="ARBA00004141"/>
    </source>
</evidence>
<proteinExistence type="inferred from homology"/>
<dbReference type="AlphaFoldDB" id="A0A1G4J1A9"/>
<organism evidence="9 10">
    <name type="scientific">Lachancea mirantina</name>
    <dbReference type="NCBI Taxonomy" id="1230905"/>
    <lineage>
        <taxon>Eukaryota</taxon>
        <taxon>Fungi</taxon>
        <taxon>Dikarya</taxon>
        <taxon>Ascomycota</taxon>
        <taxon>Saccharomycotina</taxon>
        <taxon>Saccharomycetes</taxon>
        <taxon>Saccharomycetales</taxon>
        <taxon>Saccharomycetaceae</taxon>
        <taxon>Lachancea</taxon>
    </lineage>
</organism>
<dbReference type="FunFam" id="1.20.1740.10:FF:000046">
    <property type="entry name" value="Amino-acid permease, putative"/>
    <property type="match status" value="1"/>
</dbReference>
<dbReference type="GO" id="GO:0016020">
    <property type="term" value="C:membrane"/>
    <property type="evidence" value="ECO:0007669"/>
    <property type="project" value="UniProtKB-SubCell"/>
</dbReference>
<evidence type="ECO:0000313" key="9">
    <source>
        <dbReference type="EMBL" id="SCU83365.1"/>
    </source>
</evidence>
<evidence type="ECO:0000256" key="2">
    <source>
        <dbReference type="ARBA" id="ARBA00022448"/>
    </source>
</evidence>
<comment type="similarity">
    <text evidence="6">Belongs to the amino acid-polyamine-organocation (APC) superfamily. Amino acid/choline transporter (ACT) (TC 2.A.3.4) family.</text>
</comment>
<feature type="transmembrane region" description="Helical" evidence="8">
    <location>
        <begin position="217"/>
        <end position="236"/>
    </location>
</feature>
<feature type="transmembrane region" description="Helical" evidence="8">
    <location>
        <begin position="505"/>
        <end position="523"/>
    </location>
</feature>
<dbReference type="InterPro" id="IPR002293">
    <property type="entry name" value="AA/rel_permease1"/>
</dbReference>
<keyword evidence="3 8" id="KW-0812">Transmembrane</keyword>
<evidence type="ECO:0000256" key="6">
    <source>
        <dbReference type="ARBA" id="ARBA00061200"/>
    </source>
</evidence>
<dbReference type="Pfam" id="PF13520">
    <property type="entry name" value="AA_permease_2"/>
    <property type="match status" value="1"/>
</dbReference>
<dbReference type="EMBL" id="LT598466">
    <property type="protein sequence ID" value="SCU83365.1"/>
    <property type="molecule type" value="Genomic_DNA"/>
</dbReference>
<dbReference type="Gene3D" id="1.20.1740.10">
    <property type="entry name" value="Amino acid/polyamine transporter I"/>
    <property type="match status" value="1"/>
</dbReference>
<reference evidence="10" key="1">
    <citation type="submission" date="2016-03" db="EMBL/GenBank/DDBJ databases">
        <authorList>
            <person name="Devillers H."/>
        </authorList>
    </citation>
    <scope>NUCLEOTIDE SEQUENCE [LARGE SCALE GENOMIC DNA]</scope>
</reference>
<keyword evidence="4 8" id="KW-1133">Transmembrane helix</keyword>
<sequence length="598" mass="65343">MLKDSGLSTQQGHEMMRHINSSSSSKDIDKVTHNASKVDVQVGNVSEGHMNTLRSITSAHGAPIRFVDAKSATSDQQVLAEIGYKEELRREFSTVQIFGVAFSIMGLLPSIASTMDGGLSAGPVGLNWGWFVGGGLILTIGIALAEISSSMPTAGAVYVSCYQWAPQRVRKCISYSVGFLDTLSLSASVCSIVYGLAQQILSAVVVTNPDFNVTNGITYGVFAACIVSMGLLTSLASKFSSKLQTFSIVANCFLIILFFIVLPIGVSRSDKLDRKFNDGKFIFGNSENLSDWNTGWNWCISGMTPAIWTIGAYDSCVHMAEEARDAVRAVPIGIVGSIASCWILGWLICIVLLACMDSDINNIVNSAYGQGITQVFYDALGKRWTLTFLSLIIVCQFLMGASTVIANSRQFWAFARDDGIPFSNFFKKVSGRVAVPIRAVWGSCLLSLALGLLCLAGETAADALFSLSIAGMYMALIFPITLRLTYGRKDFRPGPFYLGDIWSPIVNWVAVFYQAFIIVMVMFPSQQHGTTPDTMNYTVVIGPGFWVLSLCYYFVWQRKFYQGPKSNLTDEEYEQYVGEDVIDAIISSNAQHKSERLA</sequence>
<feature type="transmembrane region" description="Helical" evidence="8">
    <location>
        <begin position="127"/>
        <end position="145"/>
    </location>
</feature>
<evidence type="ECO:0000256" key="3">
    <source>
        <dbReference type="ARBA" id="ARBA00022692"/>
    </source>
</evidence>
<feature type="transmembrane region" description="Helical" evidence="8">
    <location>
        <begin position="435"/>
        <end position="457"/>
    </location>
</feature>
<comment type="subcellular location">
    <subcellularLocation>
        <location evidence="1">Membrane</location>
        <topology evidence="1">Multi-pass membrane protein</topology>
    </subcellularLocation>
</comment>
<feature type="transmembrane region" description="Helical" evidence="8">
    <location>
        <begin position="329"/>
        <end position="354"/>
    </location>
</feature>